<organism evidence="1">
    <name type="scientific">marine sediment metagenome</name>
    <dbReference type="NCBI Taxonomy" id="412755"/>
    <lineage>
        <taxon>unclassified sequences</taxon>
        <taxon>metagenomes</taxon>
        <taxon>ecological metagenomes</taxon>
    </lineage>
</organism>
<reference evidence="1" key="1">
    <citation type="journal article" date="2014" name="Front. Microbiol.">
        <title>High frequency of phylogenetically diverse reductive dehalogenase-homologous genes in deep subseafloor sedimentary metagenomes.</title>
        <authorList>
            <person name="Kawai M."/>
            <person name="Futagami T."/>
            <person name="Toyoda A."/>
            <person name="Takaki Y."/>
            <person name="Nishi S."/>
            <person name="Hori S."/>
            <person name="Arai W."/>
            <person name="Tsubouchi T."/>
            <person name="Morono Y."/>
            <person name="Uchiyama I."/>
            <person name="Ito T."/>
            <person name="Fujiyama A."/>
            <person name="Inagaki F."/>
            <person name="Takami H."/>
        </authorList>
    </citation>
    <scope>NUCLEOTIDE SEQUENCE</scope>
    <source>
        <strain evidence="1">Expedition CK06-06</strain>
    </source>
</reference>
<sequence length="45" mass="5045">MVTVGRFGPEMELLARPVRPVQGVILGRQDYEGPPVLWDLQDPLV</sequence>
<gene>
    <name evidence="1" type="ORF">S12H4_12429</name>
</gene>
<dbReference type="AlphaFoldDB" id="X1RUK5"/>
<comment type="caution">
    <text evidence="1">The sequence shown here is derived from an EMBL/GenBank/DDBJ whole genome shotgun (WGS) entry which is preliminary data.</text>
</comment>
<feature type="non-terminal residue" evidence="1">
    <location>
        <position position="45"/>
    </location>
</feature>
<proteinExistence type="predicted"/>
<name>X1RUK5_9ZZZZ</name>
<protein>
    <submittedName>
        <fullName evidence="1">Uncharacterized protein</fullName>
    </submittedName>
</protein>
<dbReference type="EMBL" id="BARW01005916">
    <property type="protein sequence ID" value="GAI84437.1"/>
    <property type="molecule type" value="Genomic_DNA"/>
</dbReference>
<accession>X1RUK5</accession>
<evidence type="ECO:0000313" key="1">
    <source>
        <dbReference type="EMBL" id="GAI84437.1"/>
    </source>
</evidence>